<feature type="compositionally biased region" description="Low complexity" evidence="1">
    <location>
        <begin position="11"/>
        <end position="22"/>
    </location>
</feature>
<comment type="caution">
    <text evidence="2">The sequence shown here is derived from an EMBL/GenBank/DDBJ whole genome shotgun (WGS) entry which is preliminary data.</text>
</comment>
<sequence length="199" mass="22016">MDSLHEGWDLGPGPSSSGKKPSTSQEALPSPSSHKWPCKANALLVLQDVKAAIWWSQAFQSVMVKIIPGANEMLDLDFGLKLIEATLTWEIHTINTLKLTPQRPLVFQLTGKPLTKNMELYQNMIKVIKDTQIECMSMALAAYTSKIICRWCKQHSHTDDTSPPLNVLGYQQTEEQAAPAASQETRNSLPLPSWVTGGC</sequence>
<keyword evidence="3" id="KW-1185">Reference proteome</keyword>
<dbReference type="Proteomes" id="UP001437256">
    <property type="component" value="Unassembled WGS sequence"/>
</dbReference>
<organism evidence="2 3">
    <name type="scientific">Marasmius tenuissimus</name>
    <dbReference type="NCBI Taxonomy" id="585030"/>
    <lineage>
        <taxon>Eukaryota</taxon>
        <taxon>Fungi</taxon>
        <taxon>Dikarya</taxon>
        <taxon>Basidiomycota</taxon>
        <taxon>Agaricomycotina</taxon>
        <taxon>Agaricomycetes</taxon>
        <taxon>Agaricomycetidae</taxon>
        <taxon>Agaricales</taxon>
        <taxon>Marasmiineae</taxon>
        <taxon>Marasmiaceae</taxon>
        <taxon>Marasmius</taxon>
    </lineage>
</organism>
<reference evidence="2 3" key="1">
    <citation type="submission" date="2024-05" db="EMBL/GenBank/DDBJ databases">
        <title>A draft genome resource for the thread blight pathogen Marasmius tenuissimus strain MS-2.</title>
        <authorList>
            <person name="Yulfo-Soto G.E."/>
            <person name="Baruah I.K."/>
            <person name="Amoako-Attah I."/>
            <person name="Bukari Y."/>
            <person name="Meinhardt L.W."/>
            <person name="Bailey B.A."/>
            <person name="Cohen S.P."/>
        </authorList>
    </citation>
    <scope>NUCLEOTIDE SEQUENCE [LARGE SCALE GENOMIC DNA]</scope>
    <source>
        <strain evidence="2 3">MS-2</strain>
    </source>
</reference>
<feature type="region of interest" description="Disordered" evidence="1">
    <location>
        <begin position="1"/>
        <end position="34"/>
    </location>
</feature>
<proteinExistence type="predicted"/>
<name>A0ABR3A3Q1_9AGAR</name>
<dbReference type="EMBL" id="JBBXMP010000020">
    <property type="protein sequence ID" value="KAL0068170.1"/>
    <property type="molecule type" value="Genomic_DNA"/>
</dbReference>
<accession>A0ABR3A3Q1</accession>
<gene>
    <name evidence="2" type="ORF">AAF712_004830</name>
</gene>
<evidence type="ECO:0000256" key="1">
    <source>
        <dbReference type="SAM" id="MobiDB-lite"/>
    </source>
</evidence>
<evidence type="ECO:0000313" key="2">
    <source>
        <dbReference type="EMBL" id="KAL0068170.1"/>
    </source>
</evidence>
<evidence type="ECO:0000313" key="3">
    <source>
        <dbReference type="Proteomes" id="UP001437256"/>
    </source>
</evidence>
<feature type="region of interest" description="Disordered" evidence="1">
    <location>
        <begin position="173"/>
        <end position="199"/>
    </location>
</feature>
<protein>
    <submittedName>
        <fullName evidence="2">Uncharacterized protein</fullName>
    </submittedName>
</protein>
<feature type="compositionally biased region" description="Polar residues" evidence="1">
    <location>
        <begin position="23"/>
        <end position="33"/>
    </location>
</feature>